<feature type="domain" description="CCHC-type" evidence="1">
    <location>
        <begin position="76"/>
        <end position="92"/>
    </location>
</feature>
<dbReference type="Ensembl" id="ENSPKIT00000024121.1">
    <property type="protein sequence ID" value="ENSPKIP00000000236.1"/>
    <property type="gene ID" value="ENSPKIG00000018980.1"/>
</dbReference>
<evidence type="ECO:0000313" key="2">
    <source>
        <dbReference type="Ensembl" id="ENSPKIP00000000236.1"/>
    </source>
</evidence>
<dbReference type="AlphaFoldDB" id="A0A3B3Q4A8"/>
<dbReference type="InterPro" id="IPR036875">
    <property type="entry name" value="Znf_CCHC_sf"/>
</dbReference>
<reference evidence="2" key="2">
    <citation type="submission" date="2025-09" db="UniProtKB">
        <authorList>
            <consortium name="Ensembl"/>
        </authorList>
    </citation>
    <scope>IDENTIFICATION</scope>
</reference>
<dbReference type="SMART" id="SM00343">
    <property type="entry name" value="ZnF_C2HC"/>
    <property type="match status" value="3"/>
</dbReference>
<dbReference type="GeneTree" id="ENSGT00980000198840"/>
<organism evidence="2 3">
    <name type="scientific">Paramormyrops kingsleyae</name>
    <dbReference type="NCBI Taxonomy" id="1676925"/>
    <lineage>
        <taxon>Eukaryota</taxon>
        <taxon>Metazoa</taxon>
        <taxon>Chordata</taxon>
        <taxon>Craniata</taxon>
        <taxon>Vertebrata</taxon>
        <taxon>Euteleostomi</taxon>
        <taxon>Actinopterygii</taxon>
        <taxon>Neopterygii</taxon>
        <taxon>Teleostei</taxon>
        <taxon>Osteoglossocephala</taxon>
        <taxon>Osteoglossomorpha</taxon>
        <taxon>Osteoglossiformes</taxon>
        <taxon>Mormyridae</taxon>
        <taxon>Paramormyrops</taxon>
    </lineage>
</organism>
<reference evidence="2" key="1">
    <citation type="submission" date="2025-08" db="UniProtKB">
        <authorList>
            <consortium name="Ensembl"/>
        </authorList>
    </citation>
    <scope>IDENTIFICATION</scope>
</reference>
<dbReference type="PANTHER" id="PTHR46486:SF1">
    <property type="entry name" value="CCHC-TYPE DOMAIN-CONTAINING PROTEIN"/>
    <property type="match status" value="1"/>
</dbReference>
<dbReference type="SUPFAM" id="SSF57756">
    <property type="entry name" value="Retrovirus zinc finger-like domains"/>
    <property type="match status" value="1"/>
</dbReference>
<dbReference type="Gene3D" id="4.10.60.10">
    <property type="entry name" value="Zinc finger, CCHC-type"/>
    <property type="match status" value="1"/>
</dbReference>
<dbReference type="GO" id="GO:0008270">
    <property type="term" value="F:zinc ion binding"/>
    <property type="evidence" value="ECO:0007669"/>
    <property type="project" value="InterPro"/>
</dbReference>
<proteinExistence type="predicted"/>
<keyword evidence="3" id="KW-1185">Reference proteome</keyword>
<dbReference type="InterPro" id="IPR001878">
    <property type="entry name" value="Znf_CCHC"/>
</dbReference>
<protein>
    <recommendedName>
        <fullName evidence="1">CCHC-type domain-containing protein</fullName>
    </recommendedName>
</protein>
<evidence type="ECO:0000259" key="1">
    <source>
        <dbReference type="SMART" id="SM00343"/>
    </source>
</evidence>
<dbReference type="GO" id="GO:0003676">
    <property type="term" value="F:nucleic acid binding"/>
    <property type="evidence" value="ECO:0007669"/>
    <property type="project" value="InterPro"/>
</dbReference>
<accession>A0A3B3Q4A8</accession>
<dbReference type="Proteomes" id="UP000261540">
    <property type="component" value="Unplaced"/>
</dbReference>
<sequence>AWTISSACYGMGPSASSRSPSYFNLRGNKAYLFSGQPPFCRQCHSFGHTLEGCANLRCCNCLESGHMARGCKGPRRCTYRNGDAHLARSCPQKKTSYADALLGNQNPVLNPLVSFHNLFFFQGWTANFQVASTKEPTCLPCGRI</sequence>
<evidence type="ECO:0000313" key="3">
    <source>
        <dbReference type="Proteomes" id="UP000261540"/>
    </source>
</evidence>
<name>A0A3B3Q4A8_9TELE</name>
<dbReference type="PANTHER" id="PTHR46486">
    <property type="entry name" value="CCHC-TYPE DOMAIN-CONTAINING PROTEIN"/>
    <property type="match status" value="1"/>
</dbReference>
<feature type="domain" description="CCHC-type" evidence="1">
    <location>
        <begin position="39"/>
        <end position="55"/>
    </location>
</feature>
<feature type="domain" description="CCHC-type" evidence="1">
    <location>
        <begin position="57"/>
        <end position="73"/>
    </location>
</feature>